<dbReference type="PANTHER" id="PTHR13902">
    <property type="entry name" value="SERINE/THREONINE-PROTEIN KINASE WNK WITH NO LYSINE -RELATED"/>
    <property type="match status" value="1"/>
</dbReference>
<dbReference type="EMBL" id="JACMSC010000017">
    <property type="protein sequence ID" value="KAG6479532.1"/>
    <property type="molecule type" value="Genomic_DNA"/>
</dbReference>
<dbReference type="Proteomes" id="UP000734854">
    <property type="component" value="Unassembled WGS sequence"/>
</dbReference>
<evidence type="ECO:0000256" key="6">
    <source>
        <dbReference type="ARBA" id="ARBA00022840"/>
    </source>
</evidence>
<keyword evidence="5" id="KW-0418">Kinase</keyword>
<dbReference type="FunFam" id="3.30.200.20:FF:000075">
    <property type="entry name" value="Probable serine/threonine-protein kinase WNK1"/>
    <property type="match status" value="1"/>
</dbReference>
<dbReference type="InterPro" id="IPR008271">
    <property type="entry name" value="Ser/Thr_kinase_AS"/>
</dbReference>
<comment type="caution">
    <text evidence="11">The sequence shown here is derived from an EMBL/GenBank/DDBJ whole genome shotgun (WGS) entry which is preliminary data.</text>
</comment>
<name>A0A8J5KFK8_ZINOF</name>
<dbReference type="GO" id="GO:0005524">
    <property type="term" value="F:ATP binding"/>
    <property type="evidence" value="ECO:0007669"/>
    <property type="project" value="UniProtKB-KW"/>
</dbReference>
<dbReference type="EC" id="2.7.11.1" evidence="1"/>
<dbReference type="GO" id="GO:0004674">
    <property type="term" value="F:protein serine/threonine kinase activity"/>
    <property type="evidence" value="ECO:0007669"/>
    <property type="project" value="UniProtKB-KW"/>
</dbReference>
<evidence type="ECO:0000256" key="9">
    <source>
        <dbReference type="SAM" id="MobiDB-lite"/>
    </source>
</evidence>
<dbReference type="AlphaFoldDB" id="A0A8J5KFK8"/>
<evidence type="ECO:0000256" key="7">
    <source>
        <dbReference type="ARBA" id="ARBA00047899"/>
    </source>
</evidence>
<accession>A0A8J5KFK8</accession>
<dbReference type="InterPro" id="IPR000719">
    <property type="entry name" value="Prot_kinase_dom"/>
</dbReference>
<evidence type="ECO:0000259" key="10">
    <source>
        <dbReference type="PROSITE" id="PS50011"/>
    </source>
</evidence>
<dbReference type="SMART" id="SM00220">
    <property type="entry name" value="S_TKc"/>
    <property type="match status" value="1"/>
</dbReference>
<evidence type="ECO:0000256" key="8">
    <source>
        <dbReference type="ARBA" id="ARBA00048679"/>
    </source>
</evidence>
<dbReference type="InterPro" id="IPR024678">
    <property type="entry name" value="Kinase_OSR1/WNK_CCT"/>
</dbReference>
<evidence type="ECO:0000256" key="2">
    <source>
        <dbReference type="ARBA" id="ARBA00022527"/>
    </source>
</evidence>
<dbReference type="PROSITE" id="PS00108">
    <property type="entry name" value="PROTEIN_KINASE_ST"/>
    <property type="match status" value="1"/>
</dbReference>
<feature type="domain" description="Protein kinase" evidence="10">
    <location>
        <begin position="28"/>
        <end position="286"/>
    </location>
</feature>
<protein>
    <recommendedName>
        <fullName evidence="1">non-specific serine/threonine protein kinase</fullName>
        <ecNumber evidence="1">2.7.11.1</ecNumber>
    </recommendedName>
</protein>
<dbReference type="FunFam" id="1.10.510.10:FF:000046">
    <property type="entry name" value="probable serine/threonine-protein kinase WNK9"/>
    <property type="match status" value="1"/>
</dbReference>
<keyword evidence="12" id="KW-1185">Reference proteome</keyword>
<evidence type="ECO:0000313" key="12">
    <source>
        <dbReference type="Proteomes" id="UP000734854"/>
    </source>
</evidence>
<keyword evidence="3" id="KW-0808">Transferase</keyword>
<gene>
    <name evidence="11" type="ORF">ZIOFF_062998</name>
</gene>
<feature type="region of interest" description="Disordered" evidence="9">
    <location>
        <begin position="289"/>
        <end position="330"/>
    </location>
</feature>
<dbReference type="PROSITE" id="PS50011">
    <property type="entry name" value="PROTEIN_KINASE_DOM"/>
    <property type="match status" value="1"/>
</dbReference>
<evidence type="ECO:0000256" key="5">
    <source>
        <dbReference type="ARBA" id="ARBA00022777"/>
    </source>
</evidence>
<dbReference type="Pfam" id="PF12202">
    <property type="entry name" value="OSR1_C"/>
    <property type="match status" value="1"/>
</dbReference>
<reference evidence="11 12" key="1">
    <citation type="submission" date="2020-08" db="EMBL/GenBank/DDBJ databases">
        <title>Plant Genome Project.</title>
        <authorList>
            <person name="Zhang R.-G."/>
        </authorList>
    </citation>
    <scope>NUCLEOTIDE SEQUENCE [LARGE SCALE GENOMIC DNA]</scope>
    <source>
        <tissue evidence="11">Rhizome</tissue>
    </source>
</reference>
<evidence type="ECO:0000313" key="11">
    <source>
        <dbReference type="EMBL" id="KAG6479532.1"/>
    </source>
</evidence>
<dbReference type="InterPro" id="IPR050588">
    <property type="entry name" value="WNK_Ser-Thr_kinase"/>
</dbReference>
<organism evidence="11 12">
    <name type="scientific">Zingiber officinale</name>
    <name type="common">Ginger</name>
    <name type="synonym">Amomum zingiber</name>
    <dbReference type="NCBI Taxonomy" id="94328"/>
    <lineage>
        <taxon>Eukaryota</taxon>
        <taxon>Viridiplantae</taxon>
        <taxon>Streptophyta</taxon>
        <taxon>Embryophyta</taxon>
        <taxon>Tracheophyta</taxon>
        <taxon>Spermatophyta</taxon>
        <taxon>Magnoliopsida</taxon>
        <taxon>Liliopsida</taxon>
        <taxon>Zingiberales</taxon>
        <taxon>Zingiberaceae</taxon>
        <taxon>Zingiber</taxon>
    </lineage>
</organism>
<evidence type="ECO:0000256" key="1">
    <source>
        <dbReference type="ARBA" id="ARBA00012513"/>
    </source>
</evidence>
<keyword evidence="6" id="KW-0067">ATP-binding</keyword>
<sequence>MSRGSSAEKEPDDLNSEFVEIDPTRRYGRYNEVLGKGAFKTVYKAFDELEGIEVAWNQVKVVDLLRNADDLDRLYSEVHLLKTLKHKNIIKFYSSWVDAKNNNINFITEVFTSGTLRQYRKRHKQVDKRALKKWSRQILSGLLYLHGHDPPVIHRDLKCDNIFVNGNQGEVKIGDLGLAAILRHANSAHTVIGTPEFMAPELYEEEYNELVDIYAFGMCLLELVTFEYPYVECNNAAQIYKKVTSGTKPASLAKVKDPEVKKFIEQCIANVSERLSAKELLQDPFLQLDSENDLTHGPTSNQPDNCGQSNASPNSDQAEQGSSGVDFTMEGQRKDINTISLKLRFEDSTGQVRNILFPFDIVADTSVSVATEMVAELDLTDQDVTTIASMIDTEIQAYFPDWRPFENGTVSDSNEHDSEAEDPSGNFCLERLPSGRKYWSDSPKAAGADSPSSFAQSNASIELISYGSQDISVECYDGNDDSFLKNQREYHSNTSSLKLQRNSLHFSDHDENKVVIGPSPLSISNKQASSNKVNENHEQAVFCTGSKTCNFGSKSEQNKEDHKQLHETSEPLESEYMQSLSQKLEQLLIEQQRELHEVQKKHEIAIAYVLKELPPEQHGIVLTLCHAKVTYPKKKT</sequence>
<comment type="catalytic activity">
    <reaction evidence="7">
        <text>L-threonyl-[protein] + ATP = O-phospho-L-threonyl-[protein] + ADP + H(+)</text>
        <dbReference type="Rhea" id="RHEA:46608"/>
        <dbReference type="Rhea" id="RHEA-COMP:11060"/>
        <dbReference type="Rhea" id="RHEA-COMP:11605"/>
        <dbReference type="ChEBI" id="CHEBI:15378"/>
        <dbReference type="ChEBI" id="CHEBI:30013"/>
        <dbReference type="ChEBI" id="CHEBI:30616"/>
        <dbReference type="ChEBI" id="CHEBI:61977"/>
        <dbReference type="ChEBI" id="CHEBI:456216"/>
        <dbReference type="EC" id="2.7.11.1"/>
    </reaction>
</comment>
<comment type="catalytic activity">
    <reaction evidence="8">
        <text>L-seryl-[protein] + ATP = O-phospho-L-seryl-[protein] + ADP + H(+)</text>
        <dbReference type="Rhea" id="RHEA:17989"/>
        <dbReference type="Rhea" id="RHEA-COMP:9863"/>
        <dbReference type="Rhea" id="RHEA-COMP:11604"/>
        <dbReference type="ChEBI" id="CHEBI:15378"/>
        <dbReference type="ChEBI" id="CHEBI:29999"/>
        <dbReference type="ChEBI" id="CHEBI:30616"/>
        <dbReference type="ChEBI" id="CHEBI:83421"/>
        <dbReference type="ChEBI" id="CHEBI:456216"/>
        <dbReference type="EC" id="2.7.11.1"/>
    </reaction>
</comment>
<proteinExistence type="predicted"/>
<feature type="region of interest" description="Disordered" evidence="9">
    <location>
        <begin position="406"/>
        <end position="427"/>
    </location>
</feature>
<keyword evidence="2" id="KW-0723">Serine/threonine-protein kinase</keyword>
<keyword evidence="4" id="KW-0547">Nucleotide-binding</keyword>
<feature type="compositionally biased region" description="Polar residues" evidence="9">
    <location>
        <begin position="297"/>
        <end position="325"/>
    </location>
</feature>
<dbReference type="OrthoDB" id="4062651at2759"/>
<dbReference type="CDD" id="cd13983">
    <property type="entry name" value="STKc_WNK"/>
    <property type="match status" value="1"/>
</dbReference>
<evidence type="ECO:0000256" key="3">
    <source>
        <dbReference type="ARBA" id="ARBA00022679"/>
    </source>
</evidence>
<evidence type="ECO:0000256" key="4">
    <source>
        <dbReference type="ARBA" id="ARBA00022741"/>
    </source>
</evidence>
<dbReference type="Pfam" id="PF00069">
    <property type="entry name" value="Pkinase"/>
    <property type="match status" value="1"/>
</dbReference>